<dbReference type="InterPro" id="IPR001173">
    <property type="entry name" value="Glyco_trans_2-like"/>
</dbReference>
<proteinExistence type="predicted"/>
<gene>
    <name evidence="2" type="ORF">IF651_07795</name>
</gene>
<evidence type="ECO:0000313" key="2">
    <source>
        <dbReference type="EMBL" id="MBD8078958.1"/>
    </source>
</evidence>
<dbReference type="AlphaFoldDB" id="A0A927G8L2"/>
<dbReference type="EMBL" id="JACYHB010000005">
    <property type="protein sequence ID" value="MBD8078958.1"/>
    <property type="molecule type" value="Genomic_DNA"/>
</dbReference>
<dbReference type="Gene3D" id="3.90.550.10">
    <property type="entry name" value="Spore Coat Polysaccharide Biosynthesis Protein SpsA, Chain A"/>
    <property type="match status" value="1"/>
</dbReference>
<sequence>MSAAPPVSVCLPVYNGERYLTETLLSVRAQTFGDLEIVLSDNASTDATAEICREHAAADPRIRYVRHEMNRGGLWNFNEAIRLARGETVKLAAADDVLRPRFLEVCVAALDEGGPQVVLAYPRTQIIDGEGTITEDLHDEGLRGDRATPHERIAEVLRAQAAHLVFGLYRTDVLRTTRGLRPTIGNDVVVLTEMACRGRFALVPEQLFLQRRHATQFSAQGARQVQFHAPGKNVRFDFPHARLAGELWSAVTSSRLRAEESVRSLAAVTTNWVLPRWRGVAGDVRRAVTGR</sequence>
<dbReference type="Proteomes" id="UP000610846">
    <property type="component" value="Unassembled WGS sequence"/>
</dbReference>
<organism evidence="2 3">
    <name type="scientific">Cellulosimicrobium arenosum</name>
    <dbReference type="NCBI Taxonomy" id="2708133"/>
    <lineage>
        <taxon>Bacteria</taxon>
        <taxon>Bacillati</taxon>
        <taxon>Actinomycetota</taxon>
        <taxon>Actinomycetes</taxon>
        <taxon>Micrococcales</taxon>
        <taxon>Promicromonosporaceae</taxon>
        <taxon>Cellulosimicrobium</taxon>
    </lineage>
</organism>
<evidence type="ECO:0000313" key="3">
    <source>
        <dbReference type="Proteomes" id="UP000610846"/>
    </source>
</evidence>
<feature type="domain" description="Glycosyltransferase 2-like" evidence="1">
    <location>
        <begin position="8"/>
        <end position="121"/>
    </location>
</feature>
<accession>A0A927G8L2</accession>
<comment type="caution">
    <text evidence="2">The sequence shown here is derived from an EMBL/GenBank/DDBJ whole genome shotgun (WGS) entry which is preliminary data.</text>
</comment>
<dbReference type="SUPFAM" id="SSF53448">
    <property type="entry name" value="Nucleotide-diphospho-sugar transferases"/>
    <property type="match status" value="1"/>
</dbReference>
<dbReference type="InterPro" id="IPR029044">
    <property type="entry name" value="Nucleotide-diphossugar_trans"/>
</dbReference>
<evidence type="ECO:0000259" key="1">
    <source>
        <dbReference type="Pfam" id="PF00535"/>
    </source>
</evidence>
<dbReference type="Pfam" id="PF00535">
    <property type="entry name" value="Glycos_transf_2"/>
    <property type="match status" value="1"/>
</dbReference>
<dbReference type="CDD" id="cd00761">
    <property type="entry name" value="Glyco_tranf_GTA_type"/>
    <property type="match status" value="1"/>
</dbReference>
<keyword evidence="3" id="KW-1185">Reference proteome</keyword>
<protein>
    <submittedName>
        <fullName evidence="2">Glycosyltransferase family 2 protein</fullName>
    </submittedName>
</protein>
<dbReference type="RefSeq" id="WP_191828551.1">
    <property type="nucleotide sequence ID" value="NZ_JACYHB010000005.1"/>
</dbReference>
<dbReference type="PANTHER" id="PTHR22916">
    <property type="entry name" value="GLYCOSYLTRANSFERASE"/>
    <property type="match status" value="1"/>
</dbReference>
<dbReference type="PANTHER" id="PTHR22916:SF56">
    <property type="entry name" value="GLYCOSYL TRANSFERASE"/>
    <property type="match status" value="1"/>
</dbReference>
<name>A0A927G8L2_9MICO</name>
<reference evidence="2" key="1">
    <citation type="journal article" date="2018" name="Curr. Microbiol.">
        <title>Cellulosimicrobium arenosum sp. nov., Isolated from Marine Sediment Sand.</title>
        <authorList>
            <person name="Oh M."/>
            <person name="Kim J.H."/>
            <person name="Yoon J.H."/>
            <person name="Schumann P."/>
            <person name="Kim W."/>
        </authorList>
    </citation>
    <scope>NUCLEOTIDE SEQUENCE</scope>
    <source>
        <strain evidence="2">KCTC 49039</strain>
    </source>
</reference>
<reference evidence="2" key="2">
    <citation type="submission" date="2020-09" db="EMBL/GenBank/DDBJ databases">
        <authorList>
            <person name="Yu Y."/>
        </authorList>
    </citation>
    <scope>NUCLEOTIDE SEQUENCE</scope>
    <source>
        <strain evidence="2">KCTC 49039</strain>
    </source>
</reference>